<keyword evidence="2" id="KW-1185">Reference proteome</keyword>
<name>A0ABR2W215_9FUNG</name>
<proteinExistence type="predicted"/>
<evidence type="ECO:0000313" key="2">
    <source>
        <dbReference type="Proteomes" id="UP001479436"/>
    </source>
</evidence>
<reference evidence="1 2" key="1">
    <citation type="submission" date="2023-04" db="EMBL/GenBank/DDBJ databases">
        <title>Genome of Basidiobolus ranarum AG-B5.</title>
        <authorList>
            <person name="Stajich J.E."/>
            <person name="Carter-House D."/>
            <person name="Gryganskyi A."/>
        </authorList>
    </citation>
    <scope>NUCLEOTIDE SEQUENCE [LARGE SCALE GENOMIC DNA]</scope>
    <source>
        <strain evidence="1 2">AG-B5</strain>
    </source>
</reference>
<accession>A0ABR2W215</accession>
<comment type="caution">
    <text evidence="1">The sequence shown here is derived from an EMBL/GenBank/DDBJ whole genome shotgun (WGS) entry which is preliminary data.</text>
</comment>
<evidence type="ECO:0000313" key="1">
    <source>
        <dbReference type="EMBL" id="KAK9717455.1"/>
    </source>
</evidence>
<dbReference type="EMBL" id="JASJQH010007140">
    <property type="protein sequence ID" value="KAK9717455.1"/>
    <property type="molecule type" value="Genomic_DNA"/>
</dbReference>
<protein>
    <submittedName>
        <fullName evidence="1">Uncharacterized protein</fullName>
    </submittedName>
</protein>
<dbReference type="Proteomes" id="UP001479436">
    <property type="component" value="Unassembled WGS sequence"/>
</dbReference>
<sequence length="55" mass="6509">MFLTKRPDPNYGCTKSQLRETQTNLREVLDIPSFETEDIVDIDPERVLDSWDCDY</sequence>
<organism evidence="1 2">
    <name type="scientific">Basidiobolus ranarum</name>
    <dbReference type="NCBI Taxonomy" id="34480"/>
    <lineage>
        <taxon>Eukaryota</taxon>
        <taxon>Fungi</taxon>
        <taxon>Fungi incertae sedis</taxon>
        <taxon>Zoopagomycota</taxon>
        <taxon>Entomophthoromycotina</taxon>
        <taxon>Basidiobolomycetes</taxon>
        <taxon>Basidiobolales</taxon>
        <taxon>Basidiobolaceae</taxon>
        <taxon>Basidiobolus</taxon>
    </lineage>
</organism>
<gene>
    <name evidence="1" type="ORF">K7432_006171</name>
</gene>